<feature type="region of interest" description="Disordered" evidence="1">
    <location>
        <begin position="1"/>
        <end position="51"/>
    </location>
</feature>
<dbReference type="EMBL" id="JANPWB010000011">
    <property type="protein sequence ID" value="KAJ1126713.1"/>
    <property type="molecule type" value="Genomic_DNA"/>
</dbReference>
<evidence type="ECO:0000256" key="1">
    <source>
        <dbReference type="SAM" id="MobiDB-lite"/>
    </source>
</evidence>
<organism evidence="2 3">
    <name type="scientific">Pleurodeles waltl</name>
    <name type="common">Iberian ribbed newt</name>
    <dbReference type="NCBI Taxonomy" id="8319"/>
    <lineage>
        <taxon>Eukaryota</taxon>
        <taxon>Metazoa</taxon>
        <taxon>Chordata</taxon>
        <taxon>Craniata</taxon>
        <taxon>Vertebrata</taxon>
        <taxon>Euteleostomi</taxon>
        <taxon>Amphibia</taxon>
        <taxon>Batrachia</taxon>
        <taxon>Caudata</taxon>
        <taxon>Salamandroidea</taxon>
        <taxon>Salamandridae</taxon>
        <taxon>Pleurodelinae</taxon>
        <taxon>Pleurodeles</taxon>
    </lineage>
</organism>
<sequence>MKRSGREEVGSPVERVTPRSRELHPGRLRPGETRLSAAVQPSTRPAIEGNLQHGAQDAYRKRVLTPNCADLAAGCPLAPLLPQPRPDRSTEHEQLPTKRRLMIRD</sequence>
<comment type="caution">
    <text evidence="2">The sequence shown here is derived from an EMBL/GenBank/DDBJ whole genome shotgun (WGS) entry which is preliminary data.</text>
</comment>
<dbReference type="Proteomes" id="UP001066276">
    <property type="component" value="Chromosome 7"/>
</dbReference>
<name>A0AAV7PEK6_PLEWA</name>
<proteinExistence type="predicted"/>
<dbReference type="AlphaFoldDB" id="A0AAV7PEK6"/>
<protein>
    <submittedName>
        <fullName evidence="2">Uncharacterized protein</fullName>
    </submittedName>
</protein>
<feature type="region of interest" description="Disordered" evidence="1">
    <location>
        <begin position="79"/>
        <end position="105"/>
    </location>
</feature>
<keyword evidence="3" id="KW-1185">Reference proteome</keyword>
<evidence type="ECO:0000313" key="2">
    <source>
        <dbReference type="EMBL" id="KAJ1126713.1"/>
    </source>
</evidence>
<gene>
    <name evidence="2" type="ORF">NDU88_005119</name>
</gene>
<reference evidence="2" key="1">
    <citation type="journal article" date="2022" name="bioRxiv">
        <title>Sequencing and chromosome-scale assembly of the giantPleurodeles waltlgenome.</title>
        <authorList>
            <person name="Brown T."/>
            <person name="Elewa A."/>
            <person name="Iarovenko S."/>
            <person name="Subramanian E."/>
            <person name="Araus A.J."/>
            <person name="Petzold A."/>
            <person name="Susuki M."/>
            <person name="Suzuki K.-i.T."/>
            <person name="Hayashi T."/>
            <person name="Toyoda A."/>
            <person name="Oliveira C."/>
            <person name="Osipova E."/>
            <person name="Leigh N.D."/>
            <person name="Simon A."/>
            <person name="Yun M.H."/>
        </authorList>
    </citation>
    <scope>NUCLEOTIDE SEQUENCE</scope>
    <source>
        <strain evidence="2">20211129_DDA</strain>
        <tissue evidence="2">Liver</tissue>
    </source>
</reference>
<feature type="compositionally biased region" description="Basic and acidic residues" evidence="1">
    <location>
        <begin position="85"/>
        <end position="105"/>
    </location>
</feature>
<evidence type="ECO:0000313" key="3">
    <source>
        <dbReference type="Proteomes" id="UP001066276"/>
    </source>
</evidence>
<accession>A0AAV7PEK6</accession>
<feature type="compositionally biased region" description="Basic and acidic residues" evidence="1">
    <location>
        <begin position="16"/>
        <end position="32"/>
    </location>
</feature>